<dbReference type="FunFam" id="1.10.10.10:FF:000014">
    <property type="entry name" value="Cullin 1"/>
    <property type="match status" value="1"/>
</dbReference>
<dbReference type="InterPro" id="IPR036317">
    <property type="entry name" value="Cullin_homology_sf"/>
</dbReference>
<dbReference type="FunFam" id="1.20.1310.10:FF:000001">
    <property type="entry name" value="Cullin 3"/>
    <property type="match status" value="1"/>
</dbReference>
<dbReference type="InterPro" id="IPR036390">
    <property type="entry name" value="WH_DNA-bd_sf"/>
</dbReference>
<evidence type="ECO:0000256" key="4">
    <source>
        <dbReference type="PROSITE-ProRule" id="PRU00330"/>
    </source>
</evidence>
<keyword evidence="2" id="KW-1017">Isopeptide bond</keyword>
<dbReference type="PROSITE" id="PS50069">
    <property type="entry name" value="CULLIN_2"/>
    <property type="match status" value="1"/>
</dbReference>
<dbReference type="InterPro" id="IPR036388">
    <property type="entry name" value="WH-like_DNA-bd_sf"/>
</dbReference>
<dbReference type="AlphaFoldDB" id="A0A3P5YT54"/>
<dbReference type="PANTHER" id="PTHR11932">
    <property type="entry name" value="CULLIN"/>
    <property type="match status" value="1"/>
</dbReference>
<name>A0A3P5YT54_BRACM</name>
<dbReference type="Gene3D" id="3.30.230.130">
    <property type="entry name" value="Cullin, Chain C, Domain 2"/>
    <property type="match status" value="1"/>
</dbReference>
<dbReference type="GO" id="GO:0006511">
    <property type="term" value="P:ubiquitin-dependent protein catabolic process"/>
    <property type="evidence" value="ECO:0007669"/>
    <property type="project" value="InterPro"/>
</dbReference>
<dbReference type="Gene3D" id="1.10.10.10">
    <property type="entry name" value="Winged helix-like DNA-binding domain superfamily/Winged helix DNA-binding domain"/>
    <property type="match status" value="1"/>
</dbReference>
<dbReference type="SUPFAM" id="SSF75632">
    <property type="entry name" value="Cullin homology domain"/>
    <property type="match status" value="1"/>
</dbReference>
<dbReference type="Pfam" id="PF26557">
    <property type="entry name" value="Cullin_AB"/>
    <property type="match status" value="1"/>
</dbReference>
<dbReference type="Pfam" id="PF10557">
    <property type="entry name" value="Cullin_Nedd8"/>
    <property type="match status" value="1"/>
</dbReference>
<evidence type="ECO:0000313" key="7">
    <source>
        <dbReference type="EMBL" id="VDC64573.1"/>
    </source>
</evidence>
<dbReference type="InterPro" id="IPR001373">
    <property type="entry name" value="Cullin_N"/>
</dbReference>
<dbReference type="Gene3D" id="1.20.1310.10">
    <property type="entry name" value="Cullin Repeats"/>
    <property type="match status" value="2"/>
</dbReference>
<dbReference type="SUPFAM" id="SSF46785">
    <property type="entry name" value="Winged helix' DNA-binding domain"/>
    <property type="match status" value="1"/>
</dbReference>
<evidence type="ECO:0000259" key="6">
    <source>
        <dbReference type="PROSITE" id="PS50069"/>
    </source>
</evidence>
<evidence type="ECO:0000256" key="5">
    <source>
        <dbReference type="RuleBase" id="RU003829"/>
    </source>
</evidence>
<evidence type="ECO:0000256" key="1">
    <source>
        <dbReference type="ARBA" id="ARBA00006019"/>
    </source>
</evidence>
<feature type="domain" description="Cullin family profile" evidence="6">
    <location>
        <begin position="313"/>
        <end position="563"/>
    </location>
</feature>
<accession>A0A3P5YT54</accession>
<proteinExistence type="inferred from homology"/>
<dbReference type="InterPro" id="IPR016159">
    <property type="entry name" value="Cullin_repeat-like_dom_sf"/>
</dbReference>
<dbReference type="SUPFAM" id="SSF74788">
    <property type="entry name" value="Cullin repeat-like"/>
    <property type="match status" value="1"/>
</dbReference>
<dbReference type="InterPro" id="IPR045093">
    <property type="entry name" value="Cullin"/>
</dbReference>
<organism evidence="7">
    <name type="scientific">Brassica campestris</name>
    <name type="common">Field mustard</name>
    <dbReference type="NCBI Taxonomy" id="3711"/>
    <lineage>
        <taxon>Eukaryota</taxon>
        <taxon>Viridiplantae</taxon>
        <taxon>Streptophyta</taxon>
        <taxon>Embryophyta</taxon>
        <taxon>Tracheophyta</taxon>
        <taxon>Spermatophyta</taxon>
        <taxon>Magnoliopsida</taxon>
        <taxon>eudicotyledons</taxon>
        <taxon>Gunneridae</taxon>
        <taxon>Pentapetalae</taxon>
        <taxon>rosids</taxon>
        <taxon>malvids</taxon>
        <taxon>Brassicales</taxon>
        <taxon>Brassicaceae</taxon>
        <taxon>Brassiceae</taxon>
        <taxon>Brassica</taxon>
    </lineage>
</organism>
<comment type="similarity">
    <text evidence="1 4 5">Belongs to the cullin family.</text>
</comment>
<gene>
    <name evidence="7" type="ORF">BRAA09T42184Z</name>
</gene>
<dbReference type="EMBL" id="LR031568">
    <property type="protein sequence ID" value="VDC64573.1"/>
    <property type="molecule type" value="Genomic_DNA"/>
</dbReference>
<dbReference type="FunFam" id="1.20.1310.10:FF:000020">
    <property type="entry name" value="Cullin-1, putative"/>
    <property type="match status" value="1"/>
</dbReference>
<dbReference type="SMART" id="SM00884">
    <property type="entry name" value="Cullin_Nedd8"/>
    <property type="match status" value="1"/>
</dbReference>
<dbReference type="InterPro" id="IPR019559">
    <property type="entry name" value="Cullin_neddylation_domain"/>
</dbReference>
<dbReference type="SMART" id="SM00182">
    <property type="entry name" value="CULLIN"/>
    <property type="match status" value="1"/>
</dbReference>
<dbReference type="InterPro" id="IPR016158">
    <property type="entry name" value="Cullin_homology"/>
</dbReference>
<keyword evidence="3" id="KW-0832">Ubl conjugation</keyword>
<evidence type="ECO:0000256" key="3">
    <source>
        <dbReference type="ARBA" id="ARBA00022843"/>
    </source>
</evidence>
<dbReference type="GO" id="GO:0031625">
    <property type="term" value="F:ubiquitin protein ligase binding"/>
    <property type="evidence" value="ECO:0007669"/>
    <property type="project" value="InterPro"/>
</dbReference>
<evidence type="ECO:0000256" key="2">
    <source>
        <dbReference type="ARBA" id="ARBA00022499"/>
    </source>
</evidence>
<protein>
    <recommendedName>
        <fullName evidence="6">Cullin family profile domain-containing protein</fullName>
    </recommendedName>
</protein>
<reference evidence="7" key="1">
    <citation type="submission" date="2018-11" db="EMBL/GenBank/DDBJ databases">
        <authorList>
            <consortium name="Genoscope - CEA"/>
            <person name="William W."/>
        </authorList>
    </citation>
    <scope>NUCLEOTIDE SEQUENCE</scope>
</reference>
<dbReference type="Pfam" id="PF00888">
    <property type="entry name" value="Cullin"/>
    <property type="match status" value="1"/>
</dbReference>
<sequence length="690" mass="79850">MGKNLIFEDIKAKIGSVVTNLTRFLEGDNEDKTLLNEDKTLRKTISKMCPSLRCHLCFYYERIYRTYYRETVLPSLKNTHGKELLEKLYQRMINHKIMVSSLSEIFEDLNKFLADGSYMRSKKMSRSLPLQVLRDRRNRGTVIQNFEDLAMFSFREYLLLEINPESRVAVVNMIMEEREGVAIDSDLLKKVLDIYMQSGIGTVQVYEEHFEDFFLQQTASYYSHKASSWIQEYSCPEYMMKCEESLEKEKERVTRYLHSSTEPKLVEIMQNQLLFLGAKQFLDKGQSGCGALLRDDKKDDLSRMYRLYHAIPQVLEPVADVFRLHIATEGSVLIKEAEDSATSGIVEEQVLVRKIIDLHDKYMAYVTDCFQNHTLFHKALKEAFEIFCNKKVAGKPSAELLATFLYNLFKKAANDKSNDDSALESTIYNVNDMELTKDIQRLYMGVAKPEVDFTATVLTLSSWPSYKTSPEPNLPVEMVKCTKAFDPFYKSITKSRKLNWAYSLGKCHVTGRFDAGSIELVVSTYQAAVLCVFNNAERLTFNEIIEQVKLDHEDLARVLHSLSCADYKILKKEPASKTISKTDSFEFNSKFTNKKQRIKVPLPTLDEPLIDKVVDEVVKDRPSAIEACLVKIMKEKKVLQFRQLIAECVERLSHLFKPEIKQIKKRIEKLMEKDYLIRDIDDANSFKYVA</sequence>
<dbReference type="InterPro" id="IPR059120">
    <property type="entry name" value="Cullin-like_AB"/>
</dbReference>